<organism evidence="7 8">
    <name type="scientific">Crenothrix polyspora</name>
    <dbReference type="NCBI Taxonomy" id="360316"/>
    <lineage>
        <taxon>Bacteria</taxon>
        <taxon>Pseudomonadati</taxon>
        <taxon>Pseudomonadota</taxon>
        <taxon>Gammaproteobacteria</taxon>
        <taxon>Methylococcales</taxon>
        <taxon>Crenotrichaceae</taxon>
        <taxon>Crenothrix</taxon>
    </lineage>
</organism>
<dbReference type="EMBL" id="FUKI01000123">
    <property type="protein sequence ID" value="SJM93732.1"/>
    <property type="molecule type" value="Genomic_DNA"/>
</dbReference>
<keyword evidence="4" id="KW-0449">Lipoprotein</keyword>
<dbReference type="Proteomes" id="UP000195667">
    <property type="component" value="Unassembled WGS sequence"/>
</dbReference>
<dbReference type="PANTHER" id="PTHR37482:SF1">
    <property type="entry name" value="OUTER MEMBRANE PROTEIN ASSEMBLY FACTOR BAME"/>
    <property type="match status" value="1"/>
</dbReference>
<dbReference type="RefSeq" id="WP_087143987.1">
    <property type="nucleotide sequence ID" value="NZ_FUKI01000123.1"/>
</dbReference>
<dbReference type="HAMAP" id="MF_00925">
    <property type="entry name" value="OM_assembly_BamE"/>
    <property type="match status" value="1"/>
</dbReference>
<keyword evidence="4" id="KW-0564">Palmitate</keyword>
<feature type="domain" description="Outer membrane protein assembly factor BamE" evidence="6">
    <location>
        <begin position="36"/>
        <end position="105"/>
    </location>
</feature>
<dbReference type="PROSITE" id="PS51257">
    <property type="entry name" value="PROKAR_LIPOPROTEIN"/>
    <property type="match status" value="1"/>
</dbReference>
<evidence type="ECO:0000256" key="4">
    <source>
        <dbReference type="HAMAP-Rule" id="MF_00925"/>
    </source>
</evidence>
<dbReference type="GO" id="GO:0051205">
    <property type="term" value="P:protein insertion into membrane"/>
    <property type="evidence" value="ECO:0007669"/>
    <property type="project" value="UniProtKB-UniRule"/>
</dbReference>
<dbReference type="InterPro" id="IPR026592">
    <property type="entry name" value="BamE"/>
</dbReference>
<evidence type="ECO:0000256" key="5">
    <source>
        <dbReference type="SAM" id="SignalP"/>
    </source>
</evidence>
<keyword evidence="1 4" id="KW-0732">Signal</keyword>
<evidence type="ECO:0000256" key="1">
    <source>
        <dbReference type="ARBA" id="ARBA00022729"/>
    </source>
</evidence>
<keyword evidence="3 4" id="KW-0998">Cell outer membrane</keyword>
<keyword evidence="8" id="KW-1185">Reference proteome</keyword>
<evidence type="ECO:0000256" key="2">
    <source>
        <dbReference type="ARBA" id="ARBA00023136"/>
    </source>
</evidence>
<dbReference type="AlphaFoldDB" id="A0A1R4HBV3"/>
<dbReference type="InterPro" id="IPR037873">
    <property type="entry name" value="BamE-like"/>
</dbReference>
<comment type="subcellular location">
    <subcellularLocation>
        <location evidence="4">Cell outer membrane</location>
        <topology evidence="4">Lipid-anchor</topology>
    </subcellularLocation>
</comment>
<feature type="chain" id="PRO_5013404866" description="Outer membrane protein assembly factor BamE" evidence="5">
    <location>
        <begin position="19"/>
        <end position="168"/>
    </location>
</feature>
<accession>A0A1R4HBV3</accession>
<evidence type="ECO:0000313" key="8">
    <source>
        <dbReference type="Proteomes" id="UP000195667"/>
    </source>
</evidence>
<dbReference type="OrthoDB" id="9808250at2"/>
<feature type="signal peptide" evidence="5">
    <location>
        <begin position="1"/>
        <end position="18"/>
    </location>
</feature>
<dbReference type="GO" id="GO:0030674">
    <property type="term" value="F:protein-macromolecule adaptor activity"/>
    <property type="evidence" value="ECO:0007669"/>
    <property type="project" value="TreeGrafter"/>
</dbReference>
<reference evidence="8" key="1">
    <citation type="submission" date="2017-02" db="EMBL/GenBank/DDBJ databases">
        <authorList>
            <person name="Daims H."/>
        </authorList>
    </citation>
    <scope>NUCLEOTIDE SEQUENCE [LARGE SCALE GENOMIC DNA]</scope>
</reference>
<keyword evidence="2 4" id="KW-0472">Membrane</keyword>
<sequence length="168" mass="19137">MRKSLCFLSVSASLTLTACSTVLSYLPVYTIDIQQGNIIDQAMVDQLQPRMTKRQVLYILGSPMLIDTFHQNRWDYVYSEQRNGEDRQQKKITLLFDDEEKITSIQGDFKPGKAPAFKTTVETTVDVPRRDIEKTVWEKIIGVFGFDGNDDAPKAAKQDKTTENNLPL</sequence>
<gene>
    <name evidence="4 7" type="primary">bamE</name>
    <name evidence="7" type="ORF">CRENPOLYSF1_470030</name>
</gene>
<comment type="subunit">
    <text evidence="4">Part of the Bam complex.</text>
</comment>
<dbReference type="GO" id="GO:0043165">
    <property type="term" value="P:Gram-negative-bacterium-type cell outer membrane assembly"/>
    <property type="evidence" value="ECO:0007669"/>
    <property type="project" value="UniProtKB-UniRule"/>
</dbReference>
<dbReference type="Gene3D" id="3.30.1450.10">
    <property type="match status" value="1"/>
</dbReference>
<comment type="similarity">
    <text evidence="4">Belongs to the BamE family.</text>
</comment>
<evidence type="ECO:0000256" key="3">
    <source>
        <dbReference type="ARBA" id="ARBA00023237"/>
    </source>
</evidence>
<dbReference type="GO" id="GO:1990063">
    <property type="term" value="C:Bam protein complex"/>
    <property type="evidence" value="ECO:0007669"/>
    <property type="project" value="TreeGrafter"/>
</dbReference>
<dbReference type="InterPro" id="IPR007450">
    <property type="entry name" value="BamE_dom"/>
</dbReference>
<dbReference type="Pfam" id="PF04355">
    <property type="entry name" value="BamE"/>
    <property type="match status" value="1"/>
</dbReference>
<comment type="function">
    <text evidence="4">Part of the outer membrane protein assembly complex, which is involved in assembly and insertion of beta-barrel proteins into the outer membrane.</text>
</comment>
<protein>
    <recommendedName>
        <fullName evidence="4">Outer membrane protein assembly factor BamE</fullName>
    </recommendedName>
</protein>
<evidence type="ECO:0000313" key="7">
    <source>
        <dbReference type="EMBL" id="SJM93732.1"/>
    </source>
</evidence>
<evidence type="ECO:0000259" key="6">
    <source>
        <dbReference type="Pfam" id="PF04355"/>
    </source>
</evidence>
<proteinExistence type="inferred from homology"/>
<dbReference type="PANTHER" id="PTHR37482">
    <property type="entry name" value="OUTER MEMBRANE PROTEIN ASSEMBLY FACTOR BAME"/>
    <property type="match status" value="1"/>
</dbReference>
<name>A0A1R4HBV3_9GAMM</name>